<proteinExistence type="predicted"/>
<gene>
    <name evidence="4" type="ORF">C1645_818568</name>
</gene>
<dbReference type="AlphaFoldDB" id="A0A397TCR7"/>
<dbReference type="EMBL" id="QKYT01000090">
    <property type="protein sequence ID" value="RIA94097.1"/>
    <property type="molecule type" value="Genomic_DNA"/>
</dbReference>
<keyword evidence="1" id="KW-0175">Coiled coil</keyword>
<feature type="region of interest" description="Disordered" evidence="2">
    <location>
        <begin position="207"/>
        <end position="236"/>
    </location>
</feature>
<dbReference type="STRING" id="658196.A0A397TCR7"/>
<reference evidence="4 5" key="1">
    <citation type="submission" date="2018-06" db="EMBL/GenBank/DDBJ databases">
        <title>Comparative genomics reveals the genomic features of Rhizophagus irregularis, R. cerebriforme, R. diaphanum and Gigaspora rosea, and their symbiotic lifestyle signature.</title>
        <authorList>
            <person name="Morin E."/>
            <person name="San Clemente H."/>
            <person name="Chen E.C.H."/>
            <person name="De La Providencia I."/>
            <person name="Hainaut M."/>
            <person name="Kuo A."/>
            <person name="Kohler A."/>
            <person name="Murat C."/>
            <person name="Tang N."/>
            <person name="Roy S."/>
            <person name="Loubradou J."/>
            <person name="Henrissat B."/>
            <person name="Grigoriev I.V."/>
            <person name="Corradi N."/>
            <person name="Roux C."/>
            <person name="Martin F.M."/>
        </authorList>
    </citation>
    <scope>NUCLEOTIDE SEQUENCE [LARGE SCALE GENOMIC DNA]</scope>
    <source>
        <strain evidence="4 5">DAOM 227022</strain>
    </source>
</reference>
<evidence type="ECO:0000256" key="2">
    <source>
        <dbReference type="SAM" id="MobiDB-lite"/>
    </source>
</evidence>
<dbReference type="OrthoDB" id="2438101at2759"/>
<name>A0A397TCR7_9GLOM</name>
<organism evidence="4 5">
    <name type="scientific">Glomus cerebriforme</name>
    <dbReference type="NCBI Taxonomy" id="658196"/>
    <lineage>
        <taxon>Eukaryota</taxon>
        <taxon>Fungi</taxon>
        <taxon>Fungi incertae sedis</taxon>
        <taxon>Mucoromycota</taxon>
        <taxon>Glomeromycotina</taxon>
        <taxon>Glomeromycetes</taxon>
        <taxon>Glomerales</taxon>
        <taxon>Glomeraceae</taxon>
        <taxon>Glomus</taxon>
    </lineage>
</organism>
<keyword evidence="3" id="KW-1133">Transmembrane helix</keyword>
<evidence type="ECO:0008006" key="6">
    <source>
        <dbReference type="Google" id="ProtNLM"/>
    </source>
</evidence>
<keyword evidence="5" id="KW-1185">Reference proteome</keyword>
<sequence length="255" mass="29828">MLNIINQTYAKTTSYSILNNAGEQIGSSQQNLDRIQDNPSKDFGTSFLSTYAWLRGVYPQDATWNFWAVQALTLIGSLFLITIVQNIFIAFIWGVYTEAYEKGRVALLRFRADLISDYEALDDVHFSPVPLEPKYIYYLGKSKSYNAWEKAVKEREEKNEKLYDDYEKKMNKIKLSFKEKKDDDSFWNYNVSNDMDIIRDDASSKSKESVNTIISDDYDYDDDDENDDDDDENSYTKFKSINDKINELLKNIKKY</sequence>
<comment type="caution">
    <text evidence="4">The sequence shown here is derived from an EMBL/GenBank/DDBJ whole genome shotgun (WGS) entry which is preliminary data.</text>
</comment>
<protein>
    <recommendedName>
        <fullName evidence="6">Ion transport domain-containing protein</fullName>
    </recommendedName>
</protein>
<accession>A0A397TCR7</accession>
<evidence type="ECO:0000313" key="4">
    <source>
        <dbReference type="EMBL" id="RIA94097.1"/>
    </source>
</evidence>
<feature type="transmembrane region" description="Helical" evidence="3">
    <location>
        <begin position="67"/>
        <end position="96"/>
    </location>
</feature>
<feature type="compositionally biased region" description="Acidic residues" evidence="2">
    <location>
        <begin position="216"/>
        <end position="233"/>
    </location>
</feature>
<keyword evidence="3" id="KW-0812">Transmembrane</keyword>
<dbReference type="Proteomes" id="UP000265703">
    <property type="component" value="Unassembled WGS sequence"/>
</dbReference>
<evidence type="ECO:0000256" key="3">
    <source>
        <dbReference type="SAM" id="Phobius"/>
    </source>
</evidence>
<feature type="coiled-coil region" evidence="1">
    <location>
        <begin position="145"/>
        <end position="183"/>
    </location>
</feature>
<keyword evidence="3" id="KW-0472">Membrane</keyword>
<evidence type="ECO:0000256" key="1">
    <source>
        <dbReference type="SAM" id="Coils"/>
    </source>
</evidence>
<evidence type="ECO:0000313" key="5">
    <source>
        <dbReference type="Proteomes" id="UP000265703"/>
    </source>
</evidence>